<dbReference type="OrthoDB" id="4412202at2"/>
<evidence type="ECO:0000313" key="2">
    <source>
        <dbReference type="EMBL" id="SDR70639.1"/>
    </source>
</evidence>
<evidence type="ECO:0008006" key="4">
    <source>
        <dbReference type="Google" id="ProtNLM"/>
    </source>
</evidence>
<proteinExistence type="predicted"/>
<gene>
    <name evidence="2" type="ORF">SAMN04488539_0099</name>
</gene>
<dbReference type="STRING" id="1203190.GCA_000312345_02337"/>
<keyword evidence="3" id="KW-1185">Reference proteome</keyword>
<feature type="chain" id="PRO_5009253271" description="META domain-containing protein" evidence="1">
    <location>
        <begin position="24"/>
        <end position="156"/>
    </location>
</feature>
<organism evidence="2 3">
    <name type="scientific">Corynebacterium timonense</name>
    <dbReference type="NCBI Taxonomy" id="441500"/>
    <lineage>
        <taxon>Bacteria</taxon>
        <taxon>Bacillati</taxon>
        <taxon>Actinomycetota</taxon>
        <taxon>Actinomycetes</taxon>
        <taxon>Mycobacteriales</taxon>
        <taxon>Corynebacteriaceae</taxon>
        <taxon>Corynebacterium</taxon>
    </lineage>
</organism>
<dbReference type="AlphaFoldDB" id="A0A1H1L9S8"/>
<dbReference type="Proteomes" id="UP000182237">
    <property type="component" value="Chromosome I"/>
</dbReference>
<name>A0A1H1L9S8_9CORY</name>
<keyword evidence="1" id="KW-0732">Signal</keyword>
<dbReference type="eggNOG" id="COG3187">
    <property type="taxonomic scope" value="Bacteria"/>
</dbReference>
<reference evidence="2 3" key="1">
    <citation type="submission" date="2016-10" db="EMBL/GenBank/DDBJ databases">
        <authorList>
            <person name="de Groot N.N."/>
        </authorList>
    </citation>
    <scope>NUCLEOTIDE SEQUENCE [LARGE SCALE GENOMIC DNA]</scope>
    <source>
        <strain evidence="2 3">DSM 45434</strain>
    </source>
</reference>
<dbReference type="RefSeq" id="WP_019195101.1">
    <property type="nucleotide sequence ID" value="NZ_LT629765.1"/>
</dbReference>
<evidence type="ECO:0000313" key="3">
    <source>
        <dbReference type="Proteomes" id="UP000182237"/>
    </source>
</evidence>
<evidence type="ECO:0000256" key="1">
    <source>
        <dbReference type="SAM" id="SignalP"/>
    </source>
</evidence>
<sequence length="156" mass="15859">MTKARRAAALVAVSAGLASCSGADEPEKAGAPGLVGPHWQIVAVYTDPNTPGGLPQDAAGKATLDFGASSMKGLTGCAPLRATTTTEGDQLRLDEVEVADPGDCIGGARYVHDQLTGLLAPGATFRVRHLGPREALLTALEASEGVEAPSIRVMAL</sequence>
<protein>
    <recommendedName>
        <fullName evidence="4">META domain-containing protein</fullName>
    </recommendedName>
</protein>
<dbReference type="PROSITE" id="PS51257">
    <property type="entry name" value="PROKAR_LIPOPROTEIN"/>
    <property type="match status" value="1"/>
</dbReference>
<dbReference type="EMBL" id="LT629765">
    <property type="protein sequence ID" value="SDR70639.1"/>
    <property type="molecule type" value="Genomic_DNA"/>
</dbReference>
<feature type="signal peptide" evidence="1">
    <location>
        <begin position="1"/>
        <end position="23"/>
    </location>
</feature>
<accession>A0A1H1L9S8</accession>